<dbReference type="EMBL" id="HBEN01008697">
    <property type="protein sequence ID" value="CAD8442119.1"/>
    <property type="molecule type" value="Transcribed_RNA"/>
</dbReference>
<dbReference type="InterPro" id="IPR001214">
    <property type="entry name" value="SET_dom"/>
</dbReference>
<dbReference type="PANTHER" id="PTHR12197:SF251">
    <property type="entry name" value="EG:BACR7C10.4 PROTEIN"/>
    <property type="match status" value="1"/>
</dbReference>
<dbReference type="PROSITE" id="PS50280">
    <property type="entry name" value="SET"/>
    <property type="match status" value="1"/>
</dbReference>
<proteinExistence type="predicted"/>
<dbReference type="Gene3D" id="2.170.270.10">
    <property type="entry name" value="SET domain"/>
    <property type="match status" value="2"/>
</dbReference>
<name>A0A7S0D314_MICPS</name>
<evidence type="ECO:0000313" key="2">
    <source>
        <dbReference type="EMBL" id="CAD8442119.1"/>
    </source>
</evidence>
<dbReference type="CDD" id="cd20071">
    <property type="entry name" value="SET_SMYD"/>
    <property type="match status" value="1"/>
</dbReference>
<dbReference type="SMART" id="SM00317">
    <property type="entry name" value="SET"/>
    <property type="match status" value="1"/>
</dbReference>
<dbReference type="InterPro" id="IPR050869">
    <property type="entry name" value="H3K4_H4K5_MeTrfase"/>
</dbReference>
<dbReference type="GO" id="GO:0005634">
    <property type="term" value="C:nucleus"/>
    <property type="evidence" value="ECO:0007669"/>
    <property type="project" value="TreeGrafter"/>
</dbReference>
<reference evidence="2" key="1">
    <citation type="submission" date="2021-01" db="EMBL/GenBank/DDBJ databases">
        <authorList>
            <person name="Corre E."/>
            <person name="Pelletier E."/>
            <person name="Niang G."/>
            <person name="Scheremetjew M."/>
            <person name="Finn R."/>
            <person name="Kale V."/>
            <person name="Holt S."/>
            <person name="Cochrane G."/>
            <person name="Meng A."/>
            <person name="Brown T."/>
            <person name="Cohen L."/>
        </authorList>
    </citation>
    <scope>NUCLEOTIDE SEQUENCE</scope>
    <source>
        <strain evidence="2">CCAC1681</strain>
    </source>
</reference>
<sequence length="412" mass="44303">MSRAWWERPLPGADAFAGLCSDVGDVVRCGPSGDEAGGGRGLFATAAVAKGETIFRESPAVLVQDPRNRAETRACGCCHAMLAEESPSVAQPSCAWGCGERYCDETCKEKHVRRLGHRVFCVGPLDSWDHPIAALRLEAARDDDQDGLLAFVQEMVARVLHETNAEMERRGTDERTADDEEDEDAVVAAAVEKASLAWFVKGGESKTSPLAPSSPRCLTMASLVANASKAAIDDRENDRFITHVTCGNQNRLSSTDGDATEDTKKKEKRRRRLRAAAALLFDARGVSALATLATRNQLSVVVVRNDLLKTQETKTYDGLGVFPLTCLMNHSCAPNAETLFDDGFDDEAVRVSSTAEASAPRARVVALRDVAAGEELTHAYVDVTRPAEVRAAALAGFGFKCGCERCARARGG</sequence>
<accession>A0A7S0D314</accession>
<dbReference type="AlphaFoldDB" id="A0A7S0D314"/>
<dbReference type="Pfam" id="PF00856">
    <property type="entry name" value="SET"/>
    <property type="match status" value="1"/>
</dbReference>
<gene>
    <name evidence="2" type="ORF">MSP1401_LOCUS7224</name>
</gene>
<dbReference type="Gene3D" id="6.10.140.2220">
    <property type="match status" value="1"/>
</dbReference>
<dbReference type="PANTHER" id="PTHR12197">
    <property type="entry name" value="HISTONE-LYSINE N-METHYLTRANSFERASE SMYD"/>
    <property type="match status" value="1"/>
</dbReference>
<protein>
    <recommendedName>
        <fullName evidence="1">SET domain-containing protein</fullName>
    </recommendedName>
</protein>
<evidence type="ECO:0000259" key="1">
    <source>
        <dbReference type="PROSITE" id="PS50280"/>
    </source>
</evidence>
<dbReference type="InterPro" id="IPR046341">
    <property type="entry name" value="SET_dom_sf"/>
</dbReference>
<organism evidence="2">
    <name type="scientific">Micromonas pusilla</name>
    <name type="common">Picoplanktonic green alga</name>
    <name type="synonym">Chromulina pusilla</name>
    <dbReference type="NCBI Taxonomy" id="38833"/>
    <lineage>
        <taxon>Eukaryota</taxon>
        <taxon>Viridiplantae</taxon>
        <taxon>Chlorophyta</taxon>
        <taxon>Mamiellophyceae</taxon>
        <taxon>Mamiellales</taxon>
        <taxon>Mamiellaceae</taxon>
        <taxon>Micromonas</taxon>
    </lineage>
</organism>
<dbReference type="SUPFAM" id="SSF82199">
    <property type="entry name" value="SET domain"/>
    <property type="match status" value="1"/>
</dbReference>
<feature type="domain" description="SET" evidence="1">
    <location>
        <begin position="25"/>
        <end position="381"/>
    </location>
</feature>